<dbReference type="GO" id="GO:0005886">
    <property type="term" value="C:plasma membrane"/>
    <property type="evidence" value="ECO:0007669"/>
    <property type="project" value="UniProtKB-SubCell"/>
</dbReference>
<evidence type="ECO:0000256" key="2">
    <source>
        <dbReference type="ARBA" id="ARBA00022475"/>
    </source>
</evidence>
<comment type="subcellular location">
    <subcellularLocation>
        <location evidence="7">Cell membrane</location>
        <topology evidence="7">Multi-pass membrane protein</topology>
    </subcellularLocation>
    <subcellularLocation>
        <location evidence="1">Membrane</location>
        <topology evidence="1">Multi-pass membrane protein</topology>
    </subcellularLocation>
</comment>
<dbReference type="NCBIfam" id="NF003291">
    <property type="entry name" value="PRK04288.1"/>
    <property type="match status" value="1"/>
</dbReference>
<accession>A0A5C0WKS2</accession>
<gene>
    <name evidence="7 8" type="primary">lrgB</name>
    <name evidence="8" type="ORF">FX981_02755</name>
</gene>
<dbReference type="RefSeq" id="WP_024425719.1">
    <property type="nucleotide sequence ID" value="NZ_BSBF01000003.1"/>
</dbReference>
<organism evidence="8 9">
    <name type="scientific">Bacillus safensis</name>
    <dbReference type="NCBI Taxonomy" id="561879"/>
    <lineage>
        <taxon>Bacteria</taxon>
        <taxon>Bacillati</taxon>
        <taxon>Bacillota</taxon>
        <taxon>Bacilli</taxon>
        <taxon>Bacillales</taxon>
        <taxon>Bacillaceae</taxon>
        <taxon>Bacillus</taxon>
    </lineage>
</organism>
<keyword evidence="9" id="KW-1185">Reference proteome</keyword>
<comment type="similarity">
    <text evidence="7">Belongs to the CidB/LrgB family. LrgB subfamily.</text>
</comment>
<dbReference type="InterPro" id="IPR007300">
    <property type="entry name" value="CidB/LrgB"/>
</dbReference>
<name>A0A5C0WKS2_BACIA</name>
<evidence type="ECO:0000256" key="3">
    <source>
        <dbReference type="ARBA" id="ARBA00022692"/>
    </source>
</evidence>
<dbReference type="PANTHER" id="PTHR30249">
    <property type="entry name" value="PUTATIVE SEROTONIN TRANSPORTER"/>
    <property type="match status" value="1"/>
</dbReference>
<evidence type="ECO:0000256" key="1">
    <source>
        <dbReference type="ARBA" id="ARBA00004141"/>
    </source>
</evidence>
<dbReference type="GeneID" id="61769514"/>
<feature type="transmembrane region" description="Helical" evidence="7">
    <location>
        <begin position="6"/>
        <end position="26"/>
    </location>
</feature>
<comment type="function">
    <text evidence="7">Inhibits the expression or activity of extracellular murein hydrolases by interacting, possibly with LrgA, with the holin-like protein CidA. The LrgAB and CidA proteins may affect the proton motive force of the membrane. May be involved in programmed cell death (PCD), possibly triggering PCD in response to antibiotics and environmental stresses.</text>
</comment>
<dbReference type="PANTHER" id="PTHR30249:SF0">
    <property type="entry name" value="PLASTIDAL GLYCOLATE_GLYCERATE TRANSLOCATOR 1, CHLOROPLASTIC"/>
    <property type="match status" value="1"/>
</dbReference>
<dbReference type="Proteomes" id="UP000325032">
    <property type="component" value="Chromosome"/>
</dbReference>
<evidence type="ECO:0000256" key="7">
    <source>
        <dbReference type="HAMAP-Rule" id="MF_01142"/>
    </source>
</evidence>
<dbReference type="InterPro" id="IPR024891">
    <property type="entry name" value="Antiholin-like_LrgB"/>
</dbReference>
<feature type="transmembrane region" description="Helical" evidence="7">
    <location>
        <begin position="33"/>
        <end position="53"/>
    </location>
</feature>
<keyword evidence="2 7" id="KW-1003">Cell membrane</keyword>
<evidence type="ECO:0000313" key="8">
    <source>
        <dbReference type="EMBL" id="QEK64487.1"/>
    </source>
</evidence>
<dbReference type="HAMAP" id="MF_01142">
    <property type="entry name" value="LrgB"/>
    <property type="match status" value="1"/>
</dbReference>
<evidence type="ECO:0000256" key="6">
    <source>
        <dbReference type="ARBA" id="ARBA00023136"/>
    </source>
</evidence>
<protein>
    <recommendedName>
        <fullName evidence="7">Antiholin-like protein LrgB</fullName>
    </recommendedName>
</protein>
<keyword evidence="3 7" id="KW-0812">Transmembrane</keyword>
<dbReference type="Pfam" id="PF04172">
    <property type="entry name" value="LrgB"/>
    <property type="match status" value="1"/>
</dbReference>
<feature type="transmembrane region" description="Helical" evidence="7">
    <location>
        <begin position="150"/>
        <end position="170"/>
    </location>
</feature>
<reference evidence="8 9" key="1">
    <citation type="journal article" date="2018" name="Plant Biotechnol. Rep.">
        <title>Diversity and antifungal activity of endophytic bacteria associated with Panax ginseng seedlings.</title>
        <authorList>
            <person name="Park J.M."/>
            <person name="Hong C.E."/>
            <person name="Jo S.H."/>
        </authorList>
    </citation>
    <scope>NUCLEOTIDE SEQUENCE [LARGE SCALE GENOMIC DNA]</scope>
    <source>
        <strain evidence="8 9">PgKB20</strain>
    </source>
</reference>
<dbReference type="GO" id="GO:0031640">
    <property type="term" value="P:killing of cells of another organism"/>
    <property type="evidence" value="ECO:0007669"/>
    <property type="project" value="UniProtKB-KW"/>
</dbReference>
<keyword evidence="5 7" id="KW-1133">Transmembrane helix</keyword>
<keyword evidence="4 7" id="KW-0204">Cytolysis</keyword>
<evidence type="ECO:0000256" key="4">
    <source>
        <dbReference type="ARBA" id="ARBA00022852"/>
    </source>
</evidence>
<dbReference type="GO" id="GO:0019835">
    <property type="term" value="P:cytolysis"/>
    <property type="evidence" value="ECO:0007669"/>
    <property type="project" value="UniProtKB-UniRule"/>
</dbReference>
<sequence length="231" mass="24599">MGTSTMSPYFGIVVSLVAFGIGTFLFKKSKGFFLFTPLFVAMVLGILFLKVGGFSYADYNEGGKIIKFFLEPATIAFAIPLYKQRALLKKYWWQILSAIFVGSLCSITIVYLVAKGIHLDAAVMKSMLPQAATTAIALPIAKDIGGIADITAFAVIFNAVIVYALGAFFLKLFRIKNPVAKGLALGTSGHALGVSVGIEMGEVEAAMASIAVVVVGVVTVIVIPIFMQLIL</sequence>
<dbReference type="GO" id="GO:0012501">
    <property type="term" value="P:programmed cell death"/>
    <property type="evidence" value="ECO:0007669"/>
    <property type="project" value="UniProtKB-UniRule"/>
</dbReference>
<proteinExistence type="inferred from homology"/>
<feature type="transmembrane region" description="Helical" evidence="7">
    <location>
        <begin position="206"/>
        <end position="227"/>
    </location>
</feature>
<dbReference type="AlphaFoldDB" id="A0A5C0WKS2"/>
<feature type="transmembrane region" description="Helical" evidence="7">
    <location>
        <begin position="91"/>
        <end position="114"/>
    </location>
</feature>
<dbReference type="EMBL" id="CP043404">
    <property type="protein sequence ID" value="QEK64487.1"/>
    <property type="molecule type" value="Genomic_DNA"/>
</dbReference>
<evidence type="ECO:0000256" key="5">
    <source>
        <dbReference type="ARBA" id="ARBA00022989"/>
    </source>
</evidence>
<keyword evidence="6 7" id="KW-0472">Membrane</keyword>
<evidence type="ECO:0000313" key="9">
    <source>
        <dbReference type="Proteomes" id="UP000325032"/>
    </source>
</evidence>